<dbReference type="AlphaFoldDB" id="A0AAV9D9N9"/>
<dbReference type="EMBL" id="JAUJYO010000014">
    <property type="protein sequence ID" value="KAK1297943.1"/>
    <property type="molecule type" value="Genomic_DNA"/>
</dbReference>
<reference evidence="1" key="2">
    <citation type="submission" date="2023-06" db="EMBL/GenBank/DDBJ databases">
        <authorList>
            <person name="Ma L."/>
            <person name="Liu K.-W."/>
            <person name="Li Z."/>
            <person name="Hsiao Y.-Y."/>
            <person name="Qi Y."/>
            <person name="Fu T."/>
            <person name="Tang G."/>
            <person name="Zhang D."/>
            <person name="Sun W.-H."/>
            <person name="Liu D.-K."/>
            <person name="Li Y."/>
            <person name="Chen G.-Z."/>
            <person name="Liu X.-D."/>
            <person name="Liao X.-Y."/>
            <person name="Jiang Y.-T."/>
            <person name="Yu X."/>
            <person name="Hao Y."/>
            <person name="Huang J."/>
            <person name="Zhao X.-W."/>
            <person name="Ke S."/>
            <person name="Chen Y.-Y."/>
            <person name="Wu W.-L."/>
            <person name="Hsu J.-L."/>
            <person name="Lin Y.-F."/>
            <person name="Huang M.-D."/>
            <person name="Li C.-Y."/>
            <person name="Huang L."/>
            <person name="Wang Z.-W."/>
            <person name="Zhao X."/>
            <person name="Zhong W.-Y."/>
            <person name="Peng D.-H."/>
            <person name="Ahmad S."/>
            <person name="Lan S."/>
            <person name="Zhang J.-S."/>
            <person name="Tsai W.-C."/>
            <person name="Van De Peer Y."/>
            <person name="Liu Z.-J."/>
        </authorList>
    </citation>
    <scope>NUCLEOTIDE SEQUENCE</scope>
    <source>
        <strain evidence="1">CP</strain>
        <tissue evidence="1">Leaves</tissue>
    </source>
</reference>
<protein>
    <submittedName>
        <fullName evidence="1">Uncharacterized protein</fullName>
    </submittedName>
</protein>
<proteinExistence type="predicted"/>
<evidence type="ECO:0000313" key="1">
    <source>
        <dbReference type="EMBL" id="KAK1297943.1"/>
    </source>
</evidence>
<organism evidence="1 2">
    <name type="scientific">Acorus calamus</name>
    <name type="common">Sweet flag</name>
    <dbReference type="NCBI Taxonomy" id="4465"/>
    <lineage>
        <taxon>Eukaryota</taxon>
        <taxon>Viridiplantae</taxon>
        <taxon>Streptophyta</taxon>
        <taxon>Embryophyta</taxon>
        <taxon>Tracheophyta</taxon>
        <taxon>Spermatophyta</taxon>
        <taxon>Magnoliopsida</taxon>
        <taxon>Liliopsida</taxon>
        <taxon>Acoraceae</taxon>
        <taxon>Acorus</taxon>
    </lineage>
</organism>
<accession>A0AAV9D9N9</accession>
<gene>
    <name evidence="1" type="ORF">QJS10_CPB14g01760</name>
</gene>
<sequence length="72" mass="8345">MATQSNEYQGTQIKKQIQIVRASENQRSLKDVGLHTFGELKAMMDMIKSSQLKTIDLTENDLVKELVRDYER</sequence>
<comment type="caution">
    <text evidence="1">The sequence shown here is derived from an EMBL/GenBank/DDBJ whole genome shotgun (WGS) entry which is preliminary data.</text>
</comment>
<evidence type="ECO:0000313" key="2">
    <source>
        <dbReference type="Proteomes" id="UP001180020"/>
    </source>
</evidence>
<keyword evidence="2" id="KW-1185">Reference proteome</keyword>
<dbReference type="Proteomes" id="UP001180020">
    <property type="component" value="Unassembled WGS sequence"/>
</dbReference>
<name>A0AAV9D9N9_ACOCL</name>
<reference evidence="1" key="1">
    <citation type="journal article" date="2023" name="Nat. Commun.">
        <title>Diploid and tetraploid genomes of Acorus and the evolution of monocots.</title>
        <authorList>
            <person name="Ma L."/>
            <person name="Liu K.W."/>
            <person name="Li Z."/>
            <person name="Hsiao Y.Y."/>
            <person name="Qi Y."/>
            <person name="Fu T."/>
            <person name="Tang G.D."/>
            <person name="Zhang D."/>
            <person name="Sun W.H."/>
            <person name="Liu D.K."/>
            <person name="Li Y."/>
            <person name="Chen G.Z."/>
            <person name="Liu X.D."/>
            <person name="Liao X.Y."/>
            <person name="Jiang Y.T."/>
            <person name="Yu X."/>
            <person name="Hao Y."/>
            <person name="Huang J."/>
            <person name="Zhao X.W."/>
            <person name="Ke S."/>
            <person name="Chen Y.Y."/>
            <person name="Wu W.L."/>
            <person name="Hsu J.L."/>
            <person name="Lin Y.F."/>
            <person name="Huang M.D."/>
            <person name="Li C.Y."/>
            <person name="Huang L."/>
            <person name="Wang Z.W."/>
            <person name="Zhao X."/>
            <person name="Zhong W.Y."/>
            <person name="Peng D.H."/>
            <person name="Ahmad S."/>
            <person name="Lan S."/>
            <person name="Zhang J.S."/>
            <person name="Tsai W.C."/>
            <person name="Van de Peer Y."/>
            <person name="Liu Z.J."/>
        </authorList>
    </citation>
    <scope>NUCLEOTIDE SEQUENCE</scope>
    <source>
        <strain evidence="1">CP</strain>
    </source>
</reference>